<dbReference type="InterPro" id="IPR016875">
    <property type="entry name" value="UCP028200"/>
</dbReference>
<evidence type="ECO:0000313" key="1">
    <source>
        <dbReference type="EMBL" id="MFA0812259.1"/>
    </source>
</evidence>
<accession>A0ABV4P2P2</accession>
<organism evidence="1 2">
    <name type="scientific">Microbulbifer epialgicus</name>
    <dbReference type="NCBI Taxonomy" id="393907"/>
    <lineage>
        <taxon>Bacteria</taxon>
        <taxon>Pseudomonadati</taxon>
        <taxon>Pseudomonadota</taxon>
        <taxon>Gammaproteobacteria</taxon>
        <taxon>Cellvibrionales</taxon>
        <taxon>Microbulbiferaceae</taxon>
        <taxon>Microbulbifer</taxon>
    </lineage>
</organism>
<dbReference type="Pfam" id="PF19795">
    <property type="entry name" value="DUF6279"/>
    <property type="match status" value="1"/>
</dbReference>
<dbReference type="EMBL" id="JBGMEK010000036">
    <property type="protein sequence ID" value="MFA0812259.1"/>
    <property type="molecule type" value="Genomic_DNA"/>
</dbReference>
<sequence length="288" mass="34116">MAKPASTPIMYFWRTVALIATFLLISSCSSIQFVYNNIDYWIRWKASDYVNLDRNQKGELSAALQSFFRWHRQTQLPRYADFLTQLAERVDEGELENPQLEPVEKQVEKFLLTASENAYNLLLPIAAQLSERQINELQGNLLKKDQKSLKKWQKSPEKIRRKRDRQIRRESVRWLGTLTEEQKNLIAAWVAKIEYNPLQRSEQRRLWQAKVIELLRTKPTGYLERLRSLLLNPEQLWSPQYREAQEKRKLQARELGEQILSSTSPAQRRHLSNTLRKYALDFRTLASQ</sequence>
<gene>
    <name evidence="1" type="ORF">ACCI49_15195</name>
</gene>
<proteinExistence type="predicted"/>
<name>A0ABV4P2P2_9GAMM</name>
<dbReference type="Proteomes" id="UP001569428">
    <property type="component" value="Unassembled WGS sequence"/>
</dbReference>
<comment type="caution">
    <text evidence="1">The sequence shown here is derived from an EMBL/GenBank/DDBJ whole genome shotgun (WGS) entry which is preliminary data.</text>
</comment>
<protein>
    <submittedName>
        <fullName evidence="1">DUF6279 family lipoprotein</fullName>
    </submittedName>
</protein>
<evidence type="ECO:0000313" key="2">
    <source>
        <dbReference type="Proteomes" id="UP001569428"/>
    </source>
</evidence>
<dbReference type="PIRSF" id="PIRSF028200">
    <property type="entry name" value="UCP028200"/>
    <property type="match status" value="1"/>
</dbReference>
<dbReference type="RefSeq" id="WP_371839909.1">
    <property type="nucleotide sequence ID" value="NZ_JBGMEK010000036.1"/>
</dbReference>
<reference evidence="1 2" key="1">
    <citation type="submission" date="2024-08" db="EMBL/GenBank/DDBJ databases">
        <authorList>
            <person name="Ishaq N."/>
        </authorList>
    </citation>
    <scope>NUCLEOTIDE SEQUENCE [LARGE SCALE GENOMIC DNA]</scope>
    <source>
        <strain evidence="1 2">DSM 18651</strain>
    </source>
</reference>
<dbReference type="PROSITE" id="PS51257">
    <property type="entry name" value="PROKAR_LIPOPROTEIN"/>
    <property type="match status" value="1"/>
</dbReference>
<keyword evidence="2" id="KW-1185">Reference proteome</keyword>
<keyword evidence="1" id="KW-0449">Lipoprotein</keyword>